<evidence type="ECO:0000256" key="3">
    <source>
        <dbReference type="ARBA" id="ARBA00022475"/>
    </source>
</evidence>
<sequence length="409" mass="47903">MEKILISEDRYGRKQNHFEDDDLIDRLNSRYTVMVLMLCIFIITGKTYVGDPINCWTPGKPFEIYYLKDYELSIFIIAQFSGTHNSYTNSICWLKGSYYLPTEEITIPDRSKPRPYHMSYYQWTPFILLGMAMFFLLPKFIWHVFTRKGGFNIRRLVQTIKDKPDAEKGVDFVKRTLKTYIDTQNTLHGSVCCGVRCRNFYVSYTVTYFIIKILYTINTLAQFFLLNSFLSFHFTGYGVEALSKLFSGDDWFESPRFPRVTMCDFMIRHLGSNQHWYAIQCNLPINIYNDKIFLGVWLWLIILTILNILSIIGWVISLTSGRRVSITKRYLNVNQSLSPEGETLLSTTSKISKYNREIDATGFTEYMHLDGFLIFDIIAKNTDEIIAGQIIEHLYRNYEPPTRNHTSNV</sequence>
<evidence type="ECO:0000256" key="7">
    <source>
        <dbReference type="ARBA" id="ARBA00023136"/>
    </source>
</evidence>
<dbReference type="PROSITE" id="PS51013">
    <property type="entry name" value="PANNEXIN"/>
    <property type="match status" value="1"/>
</dbReference>
<dbReference type="EMBL" id="CAJNON010000100">
    <property type="protein sequence ID" value="CAF0965806.1"/>
    <property type="molecule type" value="Genomic_DNA"/>
</dbReference>
<dbReference type="EMBL" id="CAJOAY010000105">
    <property type="protein sequence ID" value="CAF3538787.1"/>
    <property type="molecule type" value="Genomic_DNA"/>
</dbReference>
<reference evidence="10" key="1">
    <citation type="submission" date="2021-02" db="EMBL/GenBank/DDBJ databases">
        <authorList>
            <person name="Nowell W R."/>
        </authorList>
    </citation>
    <scope>NUCLEOTIDE SEQUENCE</scope>
</reference>
<dbReference type="GO" id="GO:0005243">
    <property type="term" value="F:gap junction channel activity"/>
    <property type="evidence" value="ECO:0007669"/>
    <property type="project" value="TreeGrafter"/>
</dbReference>
<evidence type="ECO:0000256" key="1">
    <source>
        <dbReference type="ARBA" id="ARBA00004651"/>
    </source>
</evidence>
<feature type="transmembrane region" description="Helical" evidence="9">
    <location>
        <begin position="296"/>
        <end position="319"/>
    </location>
</feature>
<dbReference type="GO" id="GO:0005921">
    <property type="term" value="C:gap junction"/>
    <property type="evidence" value="ECO:0007669"/>
    <property type="project" value="UniProtKB-UniRule"/>
</dbReference>
<keyword evidence="6 9" id="KW-0406">Ion transport</keyword>
<dbReference type="Proteomes" id="UP000663891">
    <property type="component" value="Unassembled WGS sequence"/>
</dbReference>
<dbReference type="Proteomes" id="UP000663881">
    <property type="component" value="Unassembled WGS sequence"/>
</dbReference>
<keyword evidence="3" id="KW-1003">Cell membrane</keyword>
<evidence type="ECO:0000256" key="2">
    <source>
        <dbReference type="ARBA" id="ARBA00022448"/>
    </source>
</evidence>
<dbReference type="OrthoDB" id="5867527at2759"/>
<comment type="subcellular location">
    <subcellularLocation>
        <location evidence="1 9">Cell membrane</location>
        <topology evidence="1 9">Multi-pass membrane protein</topology>
    </subcellularLocation>
</comment>
<evidence type="ECO:0000256" key="5">
    <source>
        <dbReference type="ARBA" id="ARBA00022989"/>
    </source>
</evidence>
<dbReference type="AlphaFoldDB" id="A0A814E8S7"/>
<proteinExistence type="inferred from homology"/>
<organism evidence="10 12">
    <name type="scientific">Adineta steineri</name>
    <dbReference type="NCBI Taxonomy" id="433720"/>
    <lineage>
        <taxon>Eukaryota</taxon>
        <taxon>Metazoa</taxon>
        <taxon>Spiralia</taxon>
        <taxon>Gnathifera</taxon>
        <taxon>Rotifera</taxon>
        <taxon>Eurotatoria</taxon>
        <taxon>Bdelloidea</taxon>
        <taxon>Adinetida</taxon>
        <taxon>Adinetidae</taxon>
        <taxon>Adineta</taxon>
    </lineage>
</organism>
<dbReference type="Pfam" id="PF00876">
    <property type="entry name" value="Innexin"/>
    <property type="match status" value="2"/>
</dbReference>
<comment type="caution">
    <text evidence="10">The sequence shown here is derived from an EMBL/GenBank/DDBJ whole genome shotgun (WGS) entry which is preliminary data.</text>
</comment>
<comment type="function">
    <text evidence="9">Structural component of the gap junctions.</text>
</comment>
<dbReference type="InterPro" id="IPR000990">
    <property type="entry name" value="Innexin"/>
</dbReference>
<dbReference type="GO" id="GO:0005886">
    <property type="term" value="C:plasma membrane"/>
    <property type="evidence" value="ECO:0007669"/>
    <property type="project" value="UniProtKB-SubCell"/>
</dbReference>
<name>A0A814E8S7_9BILA</name>
<evidence type="ECO:0000256" key="6">
    <source>
        <dbReference type="ARBA" id="ARBA00023065"/>
    </source>
</evidence>
<keyword evidence="2 9" id="KW-0813">Transport</keyword>
<evidence type="ECO:0000313" key="11">
    <source>
        <dbReference type="EMBL" id="CAF3538787.1"/>
    </source>
</evidence>
<feature type="transmembrane region" description="Helical" evidence="9">
    <location>
        <begin position="206"/>
        <end position="225"/>
    </location>
</feature>
<dbReference type="PANTHER" id="PTHR11893">
    <property type="entry name" value="INNEXIN"/>
    <property type="match status" value="1"/>
</dbReference>
<evidence type="ECO:0000256" key="9">
    <source>
        <dbReference type="RuleBase" id="RU010713"/>
    </source>
</evidence>
<evidence type="ECO:0000256" key="8">
    <source>
        <dbReference type="ARBA" id="ARBA00023303"/>
    </source>
</evidence>
<keyword evidence="5 9" id="KW-1133">Transmembrane helix</keyword>
<keyword evidence="8 9" id="KW-0407">Ion channel</keyword>
<feature type="transmembrane region" description="Helical" evidence="9">
    <location>
        <begin position="123"/>
        <end position="145"/>
    </location>
</feature>
<gene>
    <name evidence="9" type="primary">inx</name>
    <name evidence="11" type="ORF">OKA104_LOCUS3486</name>
    <name evidence="10" type="ORF">VCS650_LOCUS12861</name>
</gene>
<comment type="similarity">
    <text evidence="9">Belongs to the pannexin family.</text>
</comment>
<evidence type="ECO:0000313" key="12">
    <source>
        <dbReference type="Proteomes" id="UP000663891"/>
    </source>
</evidence>
<accession>A0A814E8S7</accession>
<evidence type="ECO:0000256" key="4">
    <source>
        <dbReference type="ARBA" id="ARBA00022692"/>
    </source>
</evidence>
<evidence type="ECO:0000313" key="10">
    <source>
        <dbReference type="EMBL" id="CAF0965806.1"/>
    </source>
</evidence>
<protein>
    <recommendedName>
        <fullName evidence="9">Innexin</fullName>
    </recommendedName>
</protein>
<dbReference type="PRINTS" id="PR01262">
    <property type="entry name" value="INNEXIN"/>
</dbReference>
<feature type="transmembrane region" description="Helical" evidence="9">
    <location>
        <begin position="31"/>
        <end position="49"/>
    </location>
</feature>
<keyword evidence="7 9" id="KW-0472">Membrane</keyword>
<dbReference type="PANTHER" id="PTHR11893:SF36">
    <property type="entry name" value="INNEXIN-5"/>
    <property type="match status" value="1"/>
</dbReference>
<dbReference type="GO" id="GO:0034220">
    <property type="term" value="P:monoatomic ion transmembrane transport"/>
    <property type="evidence" value="ECO:0007669"/>
    <property type="project" value="UniProtKB-KW"/>
</dbReference>
<keyword evidence="4 9" id="KW-0812">Transmembrane</keyword>